<evidence type="ECO:0000313" key="3">
    <source>
        <dbReference type="EMBL" id="RDH18233.1"/>
    </source>
</evidence>
<dbReference type="PANTHER" id="PTHR42109:SF3">
    <property type="entry name" value="INTEGRAL MEMBRANE PROTEIN (AFU_ORTHOLOGUE AFUA_5G00100)"/>
    <property type="match status" value="1"/>
</dbReference>
<dbReference type="PANTHER" id="PTHR42109">
    <property type="entry name" value="UNPLACED GENOMIC SCAFFOLD UM_SCAF_CONTIG_1.265, WHOLE GENOME SHOTGUN SEQUENCE"/>
    <property type="match status" value="1"/>
</dbReference>
<keyword evidence="1" id="KW-0812">Transmembrane</keyword>
<dbReference type="EMBL" id="KZ851925">
    <property type="protein sequence ID" value="RDH18233.1"/>
    <property type="molecule type" value="Genomic_DNA"/>
</dbReference>
<dbReference type="VEuPathDB" id="FungiDB:M747DRAFT_354987"/>
<evidence type="ECO:0000259" key="2">
    <source>
        <dbReference type="Pfam" id="PF24800"/>
    </source>
</evidence>
<evidence type="ECO:0000256" key="1">
    <source>
        <dbReference type="SAM" id="Phobius"/>
    </source>
</evidence>
<name>A0A370BRR4_ASPNG</name>
<feature type="domain" description="DUF7702" evidence="2">
    <location>
        <begin position="3"/>
        <end position="228"/>
    </location>
</feature>
<sequence>MSATEHLDVANLAVYALFSLPAIYCLVVHGKHGLLGWAYVLVMCGLRIAGSAMSLNAIHRNEINTTAAILNGIGLSPLLMAAMGLLHEANHSIHRFLPPFLNLWGFLITHMVVAGGIGLAAASSGNETLLRVGMIVFATGWTLVAVLIWFSYGANAHSRRLGEERQTQLLFAITVAMPLIGVRIVYAIVTAFTSSNLEGGSLAVRVIFGTIPEYLVMLIYVGVGIVTRNLVRSRVEYIQPMNQSQVPI</sequence>
<feature type="transmembrane region" description="Helical" evidence="1">
    <location>
        <begin position="36"/>
        <end position="55"/>
    </location>
</feature>
<feature type="transmembrane region" description="Helical" evidence="1">
    <location>
        <begin position="128"/>
        <end position="150"/>
    </location>
</feature>
<evidence type="ECO:0000313" key="4">
    <source>
        <dbReference type="Proteomes" id="UP000253845"/>
    </source>
</evidence>
<keyword evidence="1" id="KW-0472">Membrane</keyword>
<keyword evidence="1" id="KW-1133">Transmembrane helix</keyword>
<dbReference type="InterPro" id="IPR056119">
    <property type="entry name" value="DUF7702"/>
</dbReference>
<gene>
    <name evidence="3" type="ORF">M747DRAFT_354987</name>
</gene>
<feature type="transmembrane region" description="Helical" evidence="1">
    <location>
        <begin position="214"/>
        <end position="231"/>
    </location>
</feature>
<feature type="transmembrane region" description="Helical" evidence="1">
    <location>
        <begin position="12"/>
        <end position="29"/>
    </location>
</feature>
<reference evidence="3 4" key="1">
    <citation type="submission" date="2018-07" db="EMBL/GenBank/DDBJ databases">
        <title>Section-level genome sequencing of Aspergillus section Nigri to investigate inter- and intra-species variation.</title>
        <authorList>
            <consortium name="DOE Joint Genome Institute"/>
            <person name="Vesth T.C."/>
            <person name="Nybo J.L."/>
            <person name="Theobald S."/>
            <person name="Frisvad J.C."/>
            <person name="Larsen T.O."/>
            <person name="Nielsen K.F."/>
            <person name="Hoof J.B."/>
            <person name="Brandl J."/>
            <person name="Salamov A."/>
            <person name="Riley R."/>
            <person name="Gladden J.M."/>
            <person name="Phatale P."/>
            <person name="Nielsen M.T."/>
            <person name="Lyhne E.K."/>
            <person name="Kogle M.E."/>
            <person name="Strasser K."/>
            <person name="McDonnell E."/>
            <person name="Barry K."/>
            <person name="Clum A."/>
            <person name="Chen C."/>
            <person name="Nolan M."/>
            <person name="Sandor L."/>
            <person name="Kuo A."/>
            <person name="Lipzen A."/>
            <person name="Hainaut M."/>
            <person name="Drula E."/>
            <person name="Tsang A."/>
            <person name="Magnuson J.K."/>
            <person name="Henrissat B."/>
            <person name="Wiebenga A."/>
            <person name="Simmons B.A."/>
            <person name="Makela M.R."/>
            <person name="De vries R.P."/>
            <person name="Grigoriev I.V."/>
            <person name="Mortensen U.H."/>
            <person name="Baker S.E."/>
            <person name="Andersen M.R."/>
        </authorList>
    </citation>
    <scope>NUCLEOTIDE SEQUENCE [LARGE SCALE GENOMIC DNA]</scope>
    <source>
        <strain evidence="3 4">ATCC 13496</strain>
    </source>
</reference>
<dbReference type="Proteomes" id="UP000253845">
    <property type="component" value="Unassembled WGS sequence"/>
</dbReference>
<accession>A0A370BRR4</accession>
<organism evidence="3 4">
    <name type="scientific">Aspergillus niger ATCC 13496</name>
    <dbReference type="NCBI Taxonomy" id="1353008"/>
    <lineage>
        <taxon>Eukaryota</taxon>
        <taxon>Fungi</taxon>
        <taxon>Dikarya</taxon>
        <taxon>Ascomycota</taxon>
        <taxon>Pezizomycotina</taxon>
        <taxon>Eurotiomycetes</taxon>
        <taxon>Eurotiomycetidae</taxon>
        <taxon>Eurotiales</taxon>
        <taxon>Aspergillaceae</taxon>
        <taxon>Aspergillus</taxon>
        <taxon>Aspergillus subgen. Circumdati</taxon>
    </lineage>
</organism>
<proteinExistence type="predicted"/>
<dbReference type="Pfam" id="PF24800">
    <property type="entry name" value="DUF7702"/>
    <property type="match status" value="1"/>
</dbReference>
<feature type="transmembrane region" description="Helical" evidence="1">
    <location>
        <begin position="99"/>
        <end position="122"/>
    </location>
</feature>
<dbReference type="AlphaFoldDB" id="A0A370BRR4"/>
<feature type="transmembrane region" description="Helical" evidence="1">
    <location>
        <begin position="170"/>
        <end position="194"/>
    </location>
</feature>
<protein>
    <recommendedName>
        <fullName evidence="2">DUF7702 domain-containing protein</fullName>
    </recommendedName>
</protein>
<feature type="transmembrane region" description="Helical" evidence="1">
    <location>
        <begin position="67"/>
        <end position="87"/>
    </location>
</feature>